<dbReference type="EMBL" id="CCYD01003090">
    <property type="protein sequence ID" value="CEG49571.1"/>
    <property type="molecule type" value="Genomic_DNA"/>
</dbReference>
<dbReference type="Proteomes" id="UP000054928">
    <property type="component" value="Unassembled WGS sequence"/>
</dbReference>
<protein>
    <submittedName>
        <fullName evidence="2">Uncharacterized protein</fullName>
    </submittedName>
</protein>
<proteinExistence type="predicted"/>
<accession>A0A0N7L8D5</accession>
<keyword evidence="3" id="KW-1185">Reference proteome</keyword>
<sequence>MNSRAYTASNRSGDDCPRLLTRDLRGQGQKPRPQIQKKVWEGVTHHGKLAPGEPSFVCRCYEPQKTPRDERKCARGQRRHECLVRLRHIQEPCVHLDGRKFLRQLANISTRDQRGLPVPMRLADDT</sequence>
<feature type="region of interest" description="Disordered" evidence="1">
    <location>
        <begin position="1"/>
        <end position="35"/>
    </location>
</feature>
<name>A0A0N7L8D5_PLAHL</name>
<dbReference type="AlphaFoldDB" id="A0A0N7L8D5"/>
<reference evidence="3" key="1">
    <citation type="submission" date="2014-09" db="EMBL/GenBank/DDBJ databases">
        <authorList>
            <person name="Sharma Rahul"/>
            <person name="Thines Marco"/>
        </authorList>
    </citation>
    <scope>NUCLEOTIDE SEQUENCE [LARGE SCALE GENOMIC DNA]</scope>
</reference>
<evidence type="ECO:0000256" key="1">
    <source>
        <dbReference type="SAM" id="MobiDB-lite"/>
    </source>
</evidence>
<feature type="compositionally biased region" description="Polar residues" evidence="1">
    <location>
        <begin position="1"/>
        <end position="11"/>
    </location>
</feature>
<dbReference type="RefSeq" id="XP_024585940.1">
    <property type="nucleotide sequence ID" value="XM_024720774.1"/>
</dbReference>
<evidence type="ECO:0000313" key="2">
    <source>
        <dbReference type="EMBL" id="CEG49571.1"/>
    </source>
</evidence>
<organism evidence="2 3">
    <name type="scientific">Plasmopara halstedii</name>
    <name type="common">Downy mildew of sunflower</name>
    <dbReference type="NCBI Taxonomy" id="4781"/>
    <lineage>
        <taxon>Eukaryota</taxon>
        <taxon>Sar</taxon>
        <taxon>Stramenopiles</taxon>
        <taxon>Oomycota</taxon>
        <taxon>Peronosporomycetes</taxon>
        <taxon>Peronosporales</taxon>
        <taxon>Peronosporaceae</taxon>
        <taxon>Plasmopara</taxon>
    </lineage>
</organism>
<feature type="compositionally biased region" description="Basic and acidic residues" evidence="1">
    <location>
        <begin position="12"/>
        <end position="25"/>
    </location>
</feature>
<dbReference type="GeneID" id="36402384"/>
<evidence type="ECO:0000313" key="3">
    <source>
        <dbReference type="Proteomes" id="UP000054928"/>
    </source>
</evidence>